<feature type="compositionally biased region" description="Pro residues" evidence="3">
    <location>
        <begin position="357"/>
        <end position="372"/>
    </location>
</feature>
<evidence type="ECO:0000313" key="7">
    <source>
        <dbReference type="EMBL" id="PPK65388.1"/>
    </source>
</evidence>
<evidence type="ECO:0000259" key="5">
    <source>
        <dbReference type="Pfam" id="PF00561"/>
    </source>
</evidence>
<accession>A0A2S6GJH6</accession>
<dbReference type="OrthoDB" id="4006962at2"/>
<gene>
    <name evidence="7" type="ORF">CLV40_11440</name>
</gene>
<feature type="domain" description="Peptidase S33 tripeptidyl aminopeptidase-like C-terminal" evidence="6">
    <location>
        <begin position="417"/>
        <end position="511"/>
    </location>
</feature>
<organism evidence="7 8">
    <name type="scientific">Actinokineospora auranticolor</name>
    <dbReference type="NCBI Taxonomy" id="155976"/>
    <lineage>
        <taxon>Bacteria</taxon>
        <taxon>Bacillati</taxon>
        <taxon>Actinomycetota</taxon>
        <taxon>Actinomycetes</taxon>
        <taxon>Pseudonocardiales</taxon>
        <taxon>Pseudonocardiaceae</taxon>
        <taxon>Actinokineospora</taxon>
    </lineage>
</organism>
<dbReference type="RefSeq" id="WP_104481159.1">
    <property type="nucleotide sequence ID" value="NZ_CP154825.1"/>
</dbReference>
<feature type="signal peptide" evidence="4">
    <location>
        <begin position="1"/>
        <end position="25"/>
    </location>
</feature>
<evidence type="ECO:0000256" key="4">
    <source>
        <dbReference type="SAM" id="SignalP"/>
    </source>
</evidence>
<dbReference type="Pfam" id="PF08386">
    <property type="entry name" value="Abhydrolase_4"/>
    <property type="match status" value="1"/>
</dbReference>
<dbReference type="Pfam" id="PF00561">
    <property type="entry name" value="Abhydrolase_1"/>
    <property type="match status" value="1"/>
</dbReference>
<dbReference type="Proteomes" id="UP000239203">
    <property type="component" value="Unassembled WGS sequence"/>
</dbReference>
<dbReference type="InterPro" id="IPR029058">
    <property type="entry name" value="AB_hydrolase_fold"/>
</dbReference>
<proteinExistence type="inferred from homology"/>
<evidence type="ECO:0000259" key="6">
    <source>
        <dbReference type="Pfam" id="PF08386"/>
    </source>
</evidence>
<reference evidence="7 8" key="1">
    <citation type="submission" date="2018-02" db="EMBL/GenBank/DDBJ databases">
        <title>Genomic Encyclopedia of Archaeal and Bacterial Type Strains, Phase II (KMG-II): from individual species to whole genera.</title>
        <authorList>
            <person name="Goeker M."/>
        </authorList>
    </citation>
    <scope>NUCLEOTIDE SEQUENCE [LARGE SCALE GENOMIC DNA]</scope>
    <source>
        <strain evidence="7 8">YU 961-1</strain>
    </source>
</reference>
<dbReference type="EMBL" id="PTIX01000014">
    <property type="protein sequence ID" value="PPK65388.1"/>
    <property type="molecule type" value="Genomic_DNA"/>
</dbReference>
<feature type="chain" id="PRO_5015689552" evidence="4">
    <location>
        <begin position="26"/>
        <end position="521"/>
    </location>
</feature>
<dbReference type="InterPro" id="IPR000073">
    <property type="entry name" value="AB_hydrolase_1"/>
</dbReference>
<dbReference type="PANTHER" id="PTHR43248">
    <property type="entry name" value="2-SUCCINYL-6-HYDROXY-2,4-CYCLOHEXADIENE-1-CARBOXYLATE SYNTHASE"/>
    <property type="match status" value="1"/>
</dbReference>
<keyword evidence="8" id="KW-1185">Reference proteome</keyword>
<evidence type="ECO:0000256" key="1">
    <source>
        <dbReference type="ARBA" id="ARBA00010088"/>
    </source>
</evidence>
<dbReference type="PANTHER" id="PTHR43248:SF25">
    <property type="entry name" value="AB HYDROLASE-1 DOMAIN-CONTAINING PROTEIN-RELATED"/>
    <property type="match status" value="1"/>
</dbReference>
<dbReference type="Gene3D" id="3.40.50.1820">
    <property type="entry name" value="alpha/beta hydrolase"/>
    <property type="match status" value="1"/>
</dbReference>
<dbReference type="AlphaFoldDB" id="A0A2S6GJH6"/>
<evidence type="ECO:0000313" key="8">
    <source>
        <dbReference type="Proteomes" id="UP000239203"/>
    </source>
</evidence>
<comment type="caution">
    <text evidence="7">The sequence shown here is derived from an EMBL/GenBank/DDBJ whole genome shotgun (WGS) entry which is preliminary data.</text>
</comment>
<dbReference type="GO" id="GO:0016787">
    <property type="term" value="F:hydrolase activity"/>
    <property type="evidence" value="ECO:0007669"/>
    <property type="project" value="UniProtKB-KW"/>
</dbReference>
<dbReference type="InterPro" id="IPR013595">
    <property type="entry name" value="Pept_S33_TAP-like_C"/>
</dbReference>
<feature type="domain" description="AB hydrolase-1" evidence="5">
    <location>
        <begin position="86"/>
        <end position="246"/>
    </location>
</feature>
<comment type="similarity">
    <text evidence="1">Belongs to the peptidase S33 family.</text>
</comment>
<evidence type="ECO:0000256" key="2">
    <source>
        <dbReference type="ARBA" id="ARBA00022801"/>
    </source>
</evidence>
<name>A0A2S6GJH6_9PSEU</name>
<protein>
    <submittedName>
        <fullName evidence="7">Alpha/beta hydrolase family protein</fullName>
    </submittedName>
</protein>
<keyword evidence="4" id="KW-0732">Signal</keyword>
<evidence type="ECO:0000256" key="3">
    <source>
        <dbReference type="SAM" id="MobiDB-lite"/>
    </source>
</evidence>
<dbReference type="InterPro" id="IPR051601">
    <property type="entry name" value="Serine_prot/Carboxylest_S33"/>
</dbReference>
<keyword evidence="2 7" id="KW-0378">Hydrolase</keyword>
<feature type="region of interest" description="Disordered" evidence="3">
    <location>
        <begin position="355"/>
        <end position="383"/>
    </location>
</feature>
<sequence>MVRRTVAAVAVAALAAGTVPGVAAAGDRLPRLDWRPCPTDRELLCAAVPVPLDHADPRGPKITLRATKRPADDPRHKIGTLFVDNGGPGGSAADFTLDVASAFGARVRARYDIVGVDPRGIAGEKNCVTEGCGSAPVRCAAQPGDPAPPATPEEAFPVGAEQTRARLAYDDHVRALCAERGDPILAHMSTADTVRDLELMRRAVGDDKLNFYGVSYGSYMGATYAAMYPDRVRSIIVDGVLDPVAWSTGEGAERGYLFTGRIGSGDGTREAITSALAECDRAGKAKCPAAGSVRAKYDAVMARLKRGPLELPAETVTYQSAVQLLADLSKTREAYPRIMELVDYVYRAMRAVEKGTPVPPPPPWTQEQPPSPTGSGPTTDPITNLPYLGVACSDSANPRDRGAVQRTAAWAERTAPGYGALWTWDGSACRDWPITNQAAFRGPWQVWTAAPILVVGNTHDPATPISGAKALNRLMPNSRLLTVDTYGHGALGEPCALQAYDRYLIDRALPTATCKTGPLFG</sequence>
<dbReference type="SUPFAM" id="SSF53474">
    <property type="entry name" value="alpha/beta-Hydrolases"/>
    <property type="match status" value="1"/>
</dbReference>